<protein>
    <submittedName>
        <fullName evidence="7">Ribose transport system ATP-binding protein</fullName>
    </submittedName>
</protein>
<dbReference type="CDD" id="cd03215">
    <property type="entry name" value="ABC_Carb_Monos_II"/>
    <property type="match status" value="1"/>
</dbReference>
<organism evidence="7 8">
    <name type="scientific">Micromonospora echinospora</name>
    <name type="common">Micromonospora purpurea</name>
    <dbReference type="NCBI Taxonomy" id="1877"/>
    <lineage>
        <taxon>Bacteria</taxon>
        <taxon>Bacillati</taxon>
        <taxon>Actinomycetota</taxon>
        <taxon>Actinomycetes</taxon>
        <taxon>Micromonosporales</taxon>
        <taxon>Micromonosporaceae</taxon>
        <taxon>Micromonospora</taxon>
    </lineage>
</organism>
<name>A0ABR6MBI0_MICEC</name>
<dbReference type="RefSeq" id="WP_311773575.1">
    <property type="nucleotide sequence ID" value="NZ_JACHJC010000001.1"/>
</dbReference>
<dbReference type="SMART" id="SM00382">
    <property type="entry name" value="AAA"/>
    <property type="match status" value="2"/>
</dbReference>
<evidence type="ECO:0000313" key="7">
    <source>
        <dbReference type="EMBL" id="MBB5112726.1"/>
    </source>
</evidence>
<evidence type="ECO:0000256" key="5">
    <source>
        <dbReference type="SAM" id="MobiDB-lite"/>
    </source>
</evidence>
<keyword evidence="3" id="KW-0547">Nucleotide-binding</keyword>
<dbReference type="GeneID" id="300293149"/>
<feature type="domain" description="ABC transporter" evidence="6">
    <location>
        <begin position="305"/>
        <end position="552"/>
    </location>
</feature>
<keyword evidence="4 7" id="KW-0067">ATP-binding</keyword>
<dbReference type="PANTHER" id="PTHR43790:SF9">
    <property type="entry name" value="GALACTOFURANOSE TRANSPORTER ATP-BINDING PROTEIN YTFR"/>
    <property type="match status" value="1"/>
</dbReference>
<comment type="caution">
    <text evidence="7">The sequence shown here is derived from an EMBL/GenBank/DDBJ whole genome shotgun (WGS) entry which is preliminary data.</text>
</comment>
<accession>A0ABR6MBI0</accession>
<dbReference type="InterPro" id="IPR050107">
    <property type="entry name" value="ABC_carbohydrate_import_ATPase"/>
</dbReference>
<sequence length="559" mass="58436">MDTRDTAGPSGRVVVATTGVAKRFGGVTALDGVDFDVRAGEVHALLGENGAGKSTLINILSGVITDYDGEVTVDGTPARFTGPAAAQAAGIATIHQELDLVPALSVADNLVLGREPRTRLRTVDRRAAARTAREHLDRLGADIDPRRPVGSLRVGEQQLVEIAKALALDARVLVMDEPTAALADGEVRRLFTTVDGLRRRGVGVVYISHRMEEIEVVADRATVLRNGSVAGVVPAGRMDRRRIVAMMVGGRAASLFEPAPAGAPGPRPEPADAAGSPAPRSETADAAGRPAPRREPTGTGAGPLLRVTDLAVRPRAPRPGRCEPDGISLTVRAGEIVGLAGLMGAGRTELLETLFGAGPVGRRTGTVLLAGRPYAPRRPRAALRAGVGFVPEDRRRSALVLEHPVGRSIVLAALSRLTSAGIVRRRRERAAVARSVTGLAIKTASAATPVGELSGGNQQKVVFARHLLTEPRLLLLDEPTRGVDIGAKAEIYRLLRRLADDGMGILLASSELPELLGVCDRVVVLRRGRAVADLATDGCTGEDVLAAAMGGPAAGRDDR</sequence>
<keyword evidence="2" id="KW-0677">Repeat</keyword>
<dbReference type="InterPro" id="IPR003593">
    <property type="entry name" value="AAA+_ATPase"/>
</dbReference>
<dbReference type="InterPro" id="IPR027417">
    <property type="entry name" value="P-loop_NTPase"/>
</dbReference>
<keyword evidence="1" id="KW-0813">Transport</keyword>
<gene>
    <name evidence="7" type="ORF">FHU28_002565</name>
</gene>
<feature type="domain" description="ABC transporter" evidence="6">
    <location>
        <begin position="15"/>
        <end position="251"/>
    </location>
</feature>
<evidence type="ECO:0000256" key="4">
    <source>
        <dbReference type="ARBA" id="ARBA00022840"/>
    </source>
</evidence>
<evidence type="ECO:0000256" key="3">
    <source>
        <dbReference type="ARBA" id="ARBA00022741"/>
    </source>
</evidence>
<keyword evidence="8" id="KW-1185">Reference proteome</keyword>
<dbReference type="PANTHER" id="PTHR43790">
    <property type="entry name" value="CARBOHYDRATE TRANSPORT ATP-BINDING PROTEIN MG119-RELATED"/>
    <property type="match status" value="1"/>
</dbReference>
<dbReference type="EMBL" id="JACHJC010000001">
    <property type="protein sequence ID" value="MBB5112726.1"/>
    <property type="molecule type" value="Genomic_DNA"/>
</dbReference>
<dbReference type="PROSITE" id="PS50893">
    <property type="entry name" value="ABC_TRANSPORTER_2"/>
    <property type="match status" value="2"/>
</dbReference>
<dbReference type="SUPFAM" id="SSF52540">
    <property type="entry name" value="P-loop containing nucleoside triphosphate hydrolases"/>
    <property type="match status" value="2"/>
</dbReference>
<evidence type="ECO:0000313" key="8">
    <source>
        <dbReference type="Proteomes" id="UP000618986"/>
    </source>
</evidence>
<reference evidence="7 8" key="1">
    <citation type="submission" date="2020-08" db="EMBL/GenBank/DDBJ databases">
        <title>Sequencing the genomes of 1000 actinobacteria strains.</title>
        <authorList>
            <person name="Klenk H.-P."/>
        </authorList>
    </citation>
    <scope>NUCLEOTIDE SEQUENCE [LARGE SCALE GENOMIC DNA]</scope>
    <source>
        <strain evidence="7 8">DSM 43036</strain>
    </source>
</reference>
<feature type="region of interest" description="Disordered" evidence="5">
    <location>
        <begin position="257"/>
        <end position="303"/>
    </location>
</feature>
<dbReference type="Pfam" id="PF00005">
    <property type="entry name" value="ABC_tran"/>
    <property type="match status" value="2"/>
</dbReference>
<evidence type="ECO:0000256" key="2">
    <source>
        <dbReference type="ARBA" id="ARBA00022737"/>
    </source>
</evidence>
<dbReference type="CDD" id="cd03216">
    <property type="entry name" value="ABC_Carb_Monos_I"/>
    <property type="match status" value="1"/>
</dbReference>
<dbReference type="GO" id="GO:0005524">
    <property type="term" value="F:ATP binding"/>
    <property type="evidence" value="ECO:0007669"/>
    <property type="project" value="UniProtKB-KW"/>
</dbReference>
<evidence type="ECO:0000256" key="1">
    <source>
        <dbReference type="ARBA" id="ARBA00022448"/>
    </source>
</evidence>
<evidence type="ECO:0000259" key="6">
    <source>
        <dbReference type="PROSITE" id="PS50893"/>
    </source>
</evidence>
<proteinExistence type="predicted"/>
<dbReference type="Gene3D" id="3.40.50.300">
    <property type="entry name" value="P-loop containing nucleotide triphosphate hydrolases"/>
    <property type="match status" value="2"/>
</dbReference>
<dbReference type="Proteomes" id="UP000618986">
    <property type="component" value="Unassembled WGS sequence"/>
</dbReference>
<dbReference type="InterPro" id="IPR003439">
    <property type="entry name" value="ABC_transporter-like_ATP-bd"/>
</dbReference>